<dbReference type="EMBL" id="CP049888">
    <property type="protein sequence ID" value="QIL50064.1"/>
    <property type="molecule type" value="Genomic_DNA"/>
</dbReference>
<protein>
    <submittedName>
        <fullName evidence="2">KilA-N domain-containing protein</fullName>
    </submittedName>
</protein>
<dbReference type="AlphaFoldDB" id="A0A6G8AYD1"/>
<gene>
    <name evidence="2" type="ORF">G7084_01250</name>
</gene>
<proteinExistence type="predicted"/>
<dbReference type="Proteomes" id="UP000500741">
    <property type="component" value="Chromosome"/>
</dbReference>
<evidence type="ECO:0000259" key="1">
    <source>
        <dbReference type="PROSITE" id="PS51301"/>
    </source>
</evidence>
<dbReference type="PROSITE" id="PS51301">
    <property type="entry name" value="KILA_N"/>
    <property type="match status" value="1"/>
</dbReference>
<organism evidence="2 3">
    <name type="scientific">Weissella coleopterorum</name>
    <dbReference type="NCBI Taxonomy" id="2714949"/>
    <lineage>
        <taxon>Bacteria</taxon>
        <taxon>Bacillati</taxon>
        <taxon>Bacillota</taxon>
        <taxon>Bacilli</taxon>
        <taxon>Lactobacillales</taxon>
        <taxon>Lactobacillaceae</taxon>
        <taxon>Weissella</taxon>
    </lineage>
</organism>
<keyword evidence="3" id="KW-1185">Reference proteome</keyword>
<name>A0A6G8AYD1_9LACO</name>
<dbReference type="InterPro" id="IPR018004">
    <property type="entry name" value="KilA/APSES_HTH"/>
</dbReference>
<dbReference type="RefSeq" id="WP_166009302.1">
    <property type="nucleotide sequence ID" value="NZ_CP049888.1"/>
</dbReference>
<accession>A0A6G8AYD1</accession>
<evidence type="ECO:0000313" key="3">
    <source>
        <dbReference type="Proteomes" id="UP000500741"/>
    </source>
</evidence>
<dbReference type="Pfam" id="PF04383">
    <property type="entry name" value="KilA-N"/>
    <property type="match status" value="1"/>
</dbReference>
<reference evidence="2 3" key="1">
    <citation type="submission" date="2020-03" db="EMBL/GenBank/DDBJ databases">
        <title>Weissella sp. nov., isolated from Cybister lewisianus.</title>
        <authorList>
            <person name="Hyun D.-W."/>
            <person name="Bae J.-W."/>
        </authorList>
    </citation>
    <scope>NUCLEOTIDE SEQUENCE [LARGE SCALE GENOMIC DNA]</scope>
    <source>
        <strain evidence="2 3">HDW19</strain>
    </source>
</reference>
<feature type="domain" description="KilA-N" evidence="1">
    <location>
        <begin position="5"/>
        <end position="142"/>
    </location>
</feature>
<dbReference type="SMART" id="SM01252">
    <property type="entry name" value="KilA-N"/>
    <property type="match status" value="1"/>
</dbReference>
<dbReference type="KEGG" id="wco:G7084_01250"/>
<sequence>MSKINHETISPDGLEINIFNTDGRTDFISLTDIAKYKNSTESNAIIQNWIRSRSTLEFLSLWESMNNENFNQEAADEFINASGANAFVMSPKKWTSSTNAIGISSKSGRGGGTFAQSDIAFNFASWISPAFQLYVIKDYQRLKEDESNKLSLDWNLKRSLSKVNYKFHTNAIKDHLIAETSAKTIQGYTYANEADRLNMIVFGTTASEWRKSNKKKKGNIRDNADINQLLILSNLESFNAQLISDGVDDDTRTKKLIKMARTQSIGIESQKLIK</sequence>
<evidence type="ECO:0000313" key="2">
    <source>
        <dbReference type="EMBL" id="QIL50064.1"/>
    </source>
</evidence>
<dbReference type="InterPro" id="IPR017880">
    <property type="entry name" value="KilA_N"/>
</dbReference>